<evidence type="ECO:0000256" key="5">
    <source>
        <dbReference type="ARBA" id="ARBA00023136"/>
    </source>
</evidence>
<comment type="caution">
    <text evidence="8">The sequence shown here is derived from an EMBL/GenBank/DDBJ whole genome shotgun (WGS) entry which is preliminary data.</text>
</comment>
<evidence type="ECO:0000256" key="1">
    <source>
        <dbReference type="ARBA" id="ARBA00004141"/>
    </source>
</evidence>
<protein>
    <recommendedName>
        <fullName evidence="10">Cleft lip and palate associated transmembrane protein</fullName>
    </recommendedName>
</protein>
<feature type="transmembrane region" description="Helical" evidence="7">
    <location>
        <begin position="486"/>
        <end position="506"/>
    </location>
</feature>
<feature type="transmembrane region" description="Helical" evidence="7">
    <location>
        <begin position="456"/>
        <end position="474"/>
    </location>
</feature>
<gene>
    <name evidence="8" type="ORF">NliqN6_1847</name>
</gene>
<feature type="transmembrane region" description="Helical" evidence="7">
    <location>
        <begin position="366"/>
        <end position="389"/>
    </location>
</feature>
<sequence>MPPQQPAPAPEEEGRLWKAVKMAAMVVGGQIVVKQLVAQFAPQPAPSSPVRQAVVDAPQASFAGGAEQADLAALPIEVTPAWRAGTPLTLEIYTSTSSVAPSVPPVRTSPLVAFDNLTYGQWADQSRFADVYVDIPDAVLYQNASLFADLFLRTPTTGEATHVRHSLVKHMPPRKIRKEISLLGNSTTSAQQEEEEPAPQGIIPHFSPNLTLALVTDSGTIKYRVQPPAIRSHIHLTESNKTYYPILYPNEFWHLQDSLIPLNASSQGARLPLRITCDPQAMWKFNLYAHMNMAFEQQAQAKASGAATGPMGASGGAELDELKKMLISANPYWLGITIVVTLLHTLFEFLAFSSDVSHWRKKDKDLVGVSLRTIITNVVVQLIILLYLHDSSEETSFMILASQGIGLLVEAWKITKVVDIKLLPAPAGSVIPYRLSIEDKHELTDDEKKTQEYDRLAFKLVGYAAAPLMAGYTYYSLNYKTHKGWYSFVITTLAQAIYMFGFAQLVPQLIINYKLKSVAHMPMKAMVYKTLTTIVDDCASFVIHMPWLHRLACFRDDVVFLILLYQRWIYRIDPTRANEYGQVLQSETEVVADTAAGADKGTLKSGAKDKVGKKAGKDGKGRTHLKTE</sequence>
<dbReference type="PANTHER" id="PTHR21347">
    <property type="entry name" value="CLEFT LIP AND PALATE ASSOCIATED TRANSMEMBRANE PROTEIN-RELATED"/>
    <property type="match status" value="1"/>
</dbReference>
<evidence type="ECO:0000256" key="3">
    <source>
        <dbReference type="ARBA" id="ARBA00022692"/>
    </source>
</evidence>
<comment type="similarity">
    <text evidence="2">Belongs to the CLPTM1 family.</text>
</comment>
<evidence type="ECO:0000256" key="7">
    <source>
        <dbReference type="SAM" id="Phobius"/>
    </source>
</evidence>
<dbReference type="EMBL" id="BLZA01000011">
    <property type="protein sequence ID" value="GHJ85445.1"/>
    <property type="molecule type" value="Genomic_DNA"/>
</dbReference>
<dbReference type="OrthoDB" id="378564at2759"/>
<evidence type="ECO:0000256" key="4">
    <source>
        <dbReference type="ARBA" id="ARBA00022989"/>
    </source>
</evidence>
<dbReference type="GO" id="GO:0016020">
    <property type="term" value="C:membrane"/>
    <property type="evidence" value="ECO:0007669"/>
    <property type="project" value="UniProtKB-SubCell"/>
</dbReference>
<organism evidence="8 9">
    <name type="scientific">Naganishia liquefaciens</name>
    <dbReference type="NCBI Taxonomy" id="104408"/>
    <lineage>
        <taxon>Eukaryota</taxon>
        <taxon>Fungi</taxon>
        <taxon>Dikarya</taxon>
        <taxon>Basidiomycota</taxon>
        <taxon>Agaricomycotina</taxon>
        <taxon>Tremellomycetes</taxon>
        <taxon>Filobasidiales</taxon>
        <taxon>Filobasidiaceae</taxon>
        <taxon>Naganishia</taxon>
    </lineage>
</organism>
<keyword evidence="9" id="KW-1185">Reference proteome</keyword>
<feature type="transmembrane region" description="Helical" evidence="7">
    <location>
        <begin position="332"/>
        <end position="354"/>
    </location>
</feature>
<evidence type="ECO:0000313" key="9">
    <source>
        <dbReference type="Proteomes" id="UP000620104"/>
    </source>
</evidence>
<evidence type="ECO:0000256" key="2">
    <source>
        <dbReference type="ARBA" id="ARBA00009310"/>
    </source>
</evidence>
<keyword evidence="5 7" id="KW-0472">Membrane</keyword>
<feature type="region of interest" description="Disordered" evidence="6">
    <location>
        <begin position="600"/>
        <end position="628"/>
    </location>
</feature>
<keyword evidence="4 7" id="KW-1133">Transmembrane helix</keyword>
<dbReference type="Pfam" id="PF05602">
    <property type="entry name" value="CLPTM1"/>
    <property type="match status" value="1"/>
</dbReference>
<dbReference type="InterPro" id="IPR008429">
    <property type="entry name" value="CLPTM1"/>
</dbReference>
<evidence type="ECO:0008006" key="10">
    <source>
        <dbReference type="Google" id="ProtNLM"/>
    </source>
</evidence>
<name>A0A8H3TQN8_9TREE</name>
<feature type="compositionally biased region" description="Basic and acidic residues" evidence="6">
    <location>
        <begin position="606"/>
        <end position="628"/>
    </location>
</feature>
<evidence type="ECO:0000256" key="6">
    <source>
        <dbReference type="SAM" id="MobiDB-lite"/>
    </source>
</evidence>
<accession>A0A8H3TQN8</accession>
<dbReference type="AlphaFoldDB" id="A0A8H3TQN8"/>
<keyword evidence="3 7" id="KW-0812">Transmembrane</keyword>
<dbReference type="PANTHER" id="PTHR21347:SF0">
    <property type="entry name" value="LIPID SCRAMBLASE CLPTM1L"/>
    <property type="match status" value="1"/>
</dbReference>
<dbReference type="Proteomes" id="UP000620104">
    <property type="component" value="Unassembled WGS sequence"/>
</dbReference>
<dbReference type="GO" id="GO:0012505">
    <property type="term" value="C:endomembrane system"/>
    <property type="evidence" value="ECO:0007669"/>
    <property type="project" value="TreeGrafter"/>
</dbReference>
<comment type="subcellular location">
    <subcellularLocation>
        <location evidence="1">Membrane</location>
        <topology evidence="1">Multi-pass membrane protein</topology>
    </subcellularLocation>
</comment>
<reference evidence="8" key="1">
    <citation type="submission" date="2020-07" db="EMBL/GenBank/DDBJ databases">
        <title>Draft Genome Sequence of a Deep-Sea Yeast, Naganishia (Cryptococcus) liquefaciens strain N6.</title>
        <authorList>
            <person name="Han Y.W."/>
            <person name="Kajitani R."/>
            <person name="Morimoto H."/>
            <person name="Parhat M."/>
            <person name="Tsubouchi H."/>
            <person name="Bakenova O."/>
            <person name="Ogata M."/>
            <person name="Argunhan B."/>
            <person name="Aoki R."/>
            <person name="Kajiwara S."/>
            <person name="Itoh T."/>
            <person name="Iwasaki H."/>
        </authorList>
    </citation>
    <scope>NUCLEOTIDE SEQUENCE</scope>
    <source>
        <strain evidence="8">N6</strain>
    </source>
</reference>
<evidence type="ECO:0000313" key="8">
    <source>
        <dbReference type="EMBL" id="GHJ85445.1"/>
    </source>
</evidence>
<proteinExistence type="inferred from homology"/>